<dbReference type="PANTHER" id="PTHR47842:SF3">
    <property type="entry name" value="DUF676 DOMAIN-CONTAINING PROTEIN"/>
    <property type="match status" value="1"/>
</dbReference>
<comment type="similarity">
    <text evidence="1">Belongs to the putative lipase ROG1 family.</text>
</comment>
<dbReference type="Gene3D" id="3.40.50.1820">
    <property type="entry name" value="alpha/beta hydrolase"/>
    <property type="match status" value="1"/>
</dbReference>
<feature type="compositionally biased region" description="Basic and acidic residues" evidence="2">
    <location>
        <begin position="689"/>
        <end position="709"/>
    </location>
</feature>
<protein>
    <recommendedName>
        <fullName evidence="3">DUF676 domain-containing protein</fullName>
    </recommendedName>
</protein>
<feature type="compositionally biased region" description="Basic and acidic residues" evidence="2">
    <location>
        <begin position="503"/>
        <end position="528"/>
    </location>
</feature>
<feature type="compositionally biased region" description="Polar residues" evidence="2">
    <location>
        <begin position="434"/>
        <end position="458"/>
    </location>
</feature>
<feature type="compositionally biased region" description="Pro residues" evidence="2">
    <location>
        <begin position="566"/>
        <end position="578"/>
    </location>
</feature>
<feature type="region of interest" description="Disordered" evidence="2">
    <location>
        <begin position="252"/>
        <end position="309"/>
    </location>
</feature>
<evidence type="ECO:0000256" key="2">
    <source>
        <dbReference type="SAM" id="MobiDB-lite"/>
    </source>
</evidence>
<organism evidence="4 5">
    <name type="scientific">Colletotrichum gloeosporioides</name>
    <name type="common">Anthracnose fungus</name>
    <name type="synonym">Glomerella cingulata</name>
    <dbReference type="NCBI Taxonomy" id="474922"/>
    <lineage>
        <taxon>Eukaryota</taxon>
        <taxon>Fungi</taxon>
        <taxon>Dikarya</taxon>
        <taxon>Ascomycota</taxon>
        <taxon>Pezizomycotina</taxon>
        <taxon>Sordariomycetes</taxon>
        <taxon>Hypocreomycetidae</taxon>
        <taxon>Glomerellales</taxon>
        <taxon>Glomerellaceae</taxon>
        <taxon>Colletotrichum</taxon>
        <taxon>Colletotrichum gloeosporioides species complex</taxon>
    </lineage>
</organism>
<feature type="compositionally biased region" description="Basic and acidic residues" evidence="2">
    <location>
        <begin position="656"/>
        <end position="681"/>
    </location>
</feature>
<dbReference type="AlphaFoldDB" id="A0A8H4FR37"/>
<feature type="compositionally biased region" description="Low complexity" evidence="2">
    <location>
        <begin position="799"/>
        <end position="810"/>
    </location>
</feature>
<comment type="caution">
    <text evidence="4">The sequence shown here is derived from an EMBL/GenBank/DDBJ whole genome shotgun (WGS) entry which is preliminary data.</text>
</comment>
<feature type="compositionally biased region" description="Basic and acidic residues" evidence="2">
    <location>
        <begin position="628"/>
        <end position="650"/>
    </location>
</feature>
<proteinExistence type="inferred from homology"/>
<feature type="compositionally biased region" description="Low complexity" evidence="2">
    <location>
        <begin position="768"/>
        <end position="790"/>
    </location>
</feature>
<keyword evidence="5" id="KW-1185">Reference proteome</keyword>
<evidence type="ECO:0000256" key="1">
    <source>
        <dbReference type="ARBA" id="ARBA00007920"/>
    </source>
</evidence>
<sequence>MDQYHYDDGPSSSSAPPPPYSISAPGSGSFAGSFDGPASPSLHPPVPTSSHRASGATPEKTSHTPSFGGGFLDSKRRLADPRSSSAQSLAPSLEDRDGDARRTLLIIYIHGFYGNESSFRSFPAHVHNFLKDTLVESHVIHSKIYPRYKTYKAIDVARDNFSQWLEPHESDKTDVILVGHSMGGILAGEVALMPNRHPYRRQPFKHRILGTISLDSPFLGLHPGIVVAGIASLFRPASPPAEEIDNQLDASTAYLSPGGSAMNSPNPSMPSLESTPSLDAQLSPQGSNAPSIASSSGPPQSSDPWFNPPFWNDAKFKDRPFMRRIGHFAKKHRAEGVWDPIKNHLMSHLEYGGCLADYKGLNQRYNRLRALEDNDPLQHLKQNNGQGANANQLPPSARVRFINYYTLSSGRPKKPKSPKTPDSPRSPDHDIAGQMSTLDVNSQLSPHGSSTPRISVDSSDGEHFEIISSIEAVDRKLSTLHEEQQKQSEKQSENQPNNSTAEQKPEPKGKEKEVPGGQEPKGKEKEGAGAEEAEEPSKVEENGPKSGEATPAESAQPETPADFDLPPIPDLPPQPTPPDLDKYTDKDARKQAEKEGKRAQKAYDQAVKSREKAIKERQKLVEKRRKKAEKEAQKEAQRVEKEEQKRRQQEELGQAKSREDALRAVEAAQRRAEAAQRELEAAQRQVEATQRETDAARRQQPVVKHEAAEQQHQQKAVMMSDSESEPESPTGSLTQVDPRPISPDGPQTPLAPPPQPRAPPPALPPRMPSSSSTAQTAPASSSASLAPTQSRESGTSSRGPAPAGATPQQPKKQRKFCMLPSKTNGRRDETWVPVYMEGMDEVGAHCGLFVPGLHYDRLIGDMGERILGWVQEDMTARAILEMS</sequence>
<feature type="compositionally biased region" description="Low complexity" evidence="2">
    <location>
        <begin position="21"/>
        <end position="39"/>
    </location>
</feature>
<evidence type="ECO:0000259" key="3">
    <source>
        <dbReference type="Pfam" id="PF05057"/>
    </source>
</evidence>
<name>A0A8H4FR37_COLGL</name>
<feature type="compositionally biased region" description="Polar residues" evidence="2">
    <location>
        <begin position="272"/>
        <end position="284"/>
    </location>
</feature>
<feature type="region of interest" description="Disordered" evidence="2">
    <location>
        <begin position="478"/>
        <end position="818"/>
    </location>
</feature>
<feature type="compositionally biased region" description="Basic and acidic residues" evidence="2">
    <location>
        <begin position="478"/>
        <end position="492"/>
    </location>
</feature>
<dbReference type="InterPro" id="IPR007751">
    <property type="entry name" value="DUF676_lipase-like"/>
</dbReference>
<dbReference type="Pfam" id="PF05057">
    <property type="entry name" value="DUF676"/>
    <property type="match status" value="1"/>
</dbReference>
<feature type="compositionally biased region" description="Basic and acidic residues" evidence="2">
    <location>
        <begin position="579"/>
        <end position="598"/>
    </location>
</feature>
<feature type="compositionally biased region" description="Low complexity" evidence="2">
    <location>
        <begin position="285"/>
        <end position="302"/>
    </location>
</feature>
<gene>
    <name evidence="4" type="ORF">GCG54_00001623</name>
</gene>
<feature type="compositionally biased region" description="Pro residues" evidence="2">
    <location>
        <begin position="749"/>
        <end position="767"/>
    </location>
</feature>
<dbReference type="PANTHER" id="PTHR47842">
    <property type="entry name" value="EXPRESSED PROTEIN"/>
    <property type="match status" value="1"/>
</dbReference>
<evidence type="ECO:0000313" key="4">
    <source>
        <dbReference type="EMBL" id="KAF3811307.1"/>
    </source>
</evidence>
<feature type="region of interest" description="Disordered" evidence="2">
    <location>
        <begin position="1"/>
        <end position="95"/>
    </location>
</feature>
<dbReference type="Proteomes" id="UP000613401">
    <property type="component" value="Unassembled WGS sequence"/>
</dbReference>
<feature type="region of interest" description="Disordered" evidence="2">
    <location>
        <begin position="406"/>
        <end position="460"/>
    </location>
</feature>
<dbReference type="InterPro" id="IPR029058">
    <property type="entry name" value="AB_hydrolase_fold"/>
</dbReference>
<dbReference type="GeneID" id="69008792"/>
<accession>A0A8H4FR37</accession>
<evidence type="ECO:0000313" key="5">
    <source>
        <dbReference type="Proteomes" id="UP000613401"/>
    </source>
</evidence>
<dbReference type="EMBL" id="WVTB01000007">
    <property type="protein sequence ID" value="KAF3811307.1"/>
    <property type="molecule type" value="Genomic_DNA"/>
</dbReference>
<reference evidence="4" key="1">
    <citation type="journal article" date="2020" name="Phytopathology">
        <title>Genome sequence and comparative analysis of Colletotrichum gloeosporioides isolated from Liriodendron leaves.</title>
        <authorList>
            <person name="Fu F.F."/>
            <person name="Hao Z."/>
            <person name="Wang P."/>
            <person name="Lu Y."/>
            <person name="Xue L.J."/>
            <person name="Wei G."/>
            <person name="Tian Y."/>
            <person name="Baishi H."/>
            <person name="Xu H."/>
            <person name="Shi J."/>
            <person name="Cheng T."/>
            <person name="Wang G."/>
            <person name="Yi Y."/>
            <person name="Chen J."/>
        </authorList>
    </citation>
    <scope>NUCLEOTIDE SEQUENCE</scope>
    <source>
        <strain evidence="4">Lc1</strain>
    </source>
</reference>
<feature type="compositionally biased region" description="Low complexity" evidence="2">
    <location>
        <begin position="262"/>
        <end position="271"/>
    </location>
</feature>
<reference evidence="4" key="2">
    <citation type="submission" date="2020-03" db="EMBL/GenBank/DDBJ databases">
        <authorList>
            <person name="Fu F.-F."/>
            <person name="Chen J."/>
        </authorList>
    </citation>
    <scope>NUCLEOTIDE SEQUENCE</scope>
    <source>
        <strain evidence="4">Lc1</strain>
    </source>
</reference>
<feature type="domain" description="DUF676" evidence="3">
    <location>
        <begin position="105"/>
        <end position="221"/>
    </location>
</feature>
<dbReference type="RefSeq" id="XP_045270466.1">
    <property type="nucleotide sequence ID" value="XM_045401737.1"/>
</dbReference>
<dbReference type="SUPFAM" id="SSF53474">
    <property type="entry name" value="alpha/beta-Hydrolases"/>
    <property type="match status" value="1"/>
</dbReference>
<feature type="compositionally biased region" description="Basic and acidic residues" evidence="2">
    <location>
        <begin position="607"/>
        <end position="621"/>
    </location>
</feature>